<proteinExistence type="predicted"/>
<accession>A0AAD9PXE0</accession>
<reference evidence="1" key="2">
    <citation type="journal article" date="2023" name="Science">
        <title>Genomic signatures of disease resistance in endangered staghorn corals.</title>
        <authorList>
            <person name="Vollmer S.V."/>
            <person name="Selwyn J.D."/>
            <person name="Despard B.A."/>
            <person name="Roesel C.L."/>
        </authorList>
    </citation>
    <scope>NUCLEOTIDE SEQUENCE</scope>
    <source>
        <strain evidence="1">K2</strain>
    </source>
</reference>
<sequence>MWVTWLPLIDAFENDVNSTNASGLRLLHKLTADHIFLNPYLRMRVYLTVQVFSNRVPHAITEQESTHNLSVKVCTQLDGRLQWLEDDFLKYFQDWKDWAVGQEDVPLAE</sequence>
<name>A0AAD9PXE0_ACRCE</name>
<dbReference type="AlphaFoldDB" id="A0AAD9PXE0"/>
<reference evidence="1" key="1">
    <citation type="journal article" date="2023" name="G3 (Bethesda)">
        <title>Whole genome assembly and annotation of the endangered Caribbean coral Acropora cervicornis.</title>
        <authorList>
            <person name="Selwyn J.D."/>
            <person name="Vollmer S.V."/>
        </authorList>
    </citation>
    <scope>NUCLEOTIDE SEQUENCE</scope>
    <source>
        <strain evidence="1">K2</strain>
    </source>
</reference>
<evidence type="ECO:0000313" key="2">
    <source>
        <dbReference type="Proteomes" id="UP001249851"/>
    </source>
</evidence>
<comment type="caution">
    <text evidence="1">The sequence shown here is derived from an EMBL/GenBank/DDBJ whole genome shotgun (WGS) entry which is preliminary data.</text>
</comment>
<feature type="non-terminal residue" evidence="1">
    <location>
        <position position="1"/>
    </location>
</feature>
<keyword evidence="2" id="KW-1185">Reference proteome</keyword>
<gene>
    <name evidence="1" type="ORF">P5673_028300</name>
</gene>
<dbReference type="Proteomes" id="UP001249851">
    <property type="component" value="Unassembled WGS sequence"/>
</dbReference>
<organism evidence="1 2">
    <name type="scientific">Acropora cervicornis</name>
    <name type="common">Staghorn coral</name>
    <dbReference type="NCBI Taxonomy" id="6130"/>
    <lineage>
        <taxon>Eukaryota</taxon>
        <taxon>Metazoa</taxon>
        <taxon>Cnidaria</taxon>
        <taxon>Anthozoa</taxon>
        <taxon>Hexacorallia</taxon>
        <taxon>Scleractinia</taxon>
        <taxon>Astrocoeniina</taxon>
        <taxon>Acroporidae</taxon>
        <taxon>Acropora</taxon>
    </lineage>
</organism>
<dbReference type="EMBL" id="JARQWQ010000104">
    <property type="protein sequence ID" value="KAK2550927.1"/>
    <property type="molecule type" value="Genomic_DNA"/>
</dbReference>
<evidence type="ECO:0000313" key="1">
    <source>
        <dbReference type="EMBL" id="KAK2550927.1"/>
    </source>
</evidence>
<protein>
    <submittedName>
        <fullName evidence="1">Uncharacterized protein</fullName>
    </submittedName>
</protein>